<dbReference type="EMBL" id="CP050470">
    <property type="protein sequence ID" value="UTZ32847.1"/>
    <property type="molecule type" value="Genomic_DNA"/>
</dbReference>
<proteinExistence type="predicted"/>
<accession>A0ABY5IIL0</accession>
<evidence type="ECO:0000313" key="2">
    <source>
        <dbReference type="Proteomes" id="UP001059912"/>
    </source>
</evidence>
<organism evidence="1 2">
    <name type="scientific">Vibrio campbellii</name>
    <dbReference type="NCBI Taxonomy" id="680"/>
    <lineage>
        <taxon>Bacteria</taxon>
        <taxon>Pseudomonadati</taxon>
        <taxon>Pseudomonadota</taxon>
        <taxon>Gammaproteobacteria</taxon>
        <taxon>Vibrionales</taxon>
        <taxon>Vibrionaceae</taxon>
        <taxon>Vibrio</taxon>
    </lineage>
</organism>
<protein>
    <submittedName>
        <fullName evidence="1">Uncharacterized protein</fullName>
    </submittedName>
</protein>
<sequence>MEGADRFLGYYEVFSKYKVKESLQVHMVCVVRCCLSNRNSEPYSLGTLAYRLSYFKRRGQLSYIKNY</sequence>
<reference evidence="1" key="1">
    <citation type="submission" date="2020-03" db="EMBL/GenBank/DDBJ databases">
        <title>Five strains of Vibrio campbellii isolated from Mariana Trench.</title>
        <authorList>
            <person name="Liang J."/>
            <person name="Zhang X.-H."/>
        </authorList>
    </citation>
    <scope>NUCLEOTIDE SEQUENCE</scope>
    <source>
        <strain evidence="1">LJC013</strain>
    </source>
</reference>
<dbReference type="Proteomes" id="UP001059912">
    <property type="component" value="Chromosome 1"/>
</dbReference>
<evidence type="ECO:0000313" key="1">
    <source>
        <dbReference type="EMBL" id="UTZ32847.1"/>
    </source>
</evidence>
<name>A0ABY5IIL0_9VIBR</name>
<gene>
    <name evidence="1" type="ORF">HB762_10155</name>
</gene>
<keyword evidence="2" id="KW-1185">Reference proteome</keyword>